<evidence type="ECO:0000259" key="3">
    <source>
        <dbReference type="Pfam" id="PF12850"/>
    </source>
</evidence>
<dbReference type="EMBL" id="LWLG01000001">
    <property type="protein sequence ID" value="OAQ21802.1"/>
    <property type="molecule type" value="Genomic_DNA"/>
</dbReference>
<evidence type="ECO:0000313" key="5">
    <source>
        <dbReference type="Proteomes" id="UP000078390"/>
    </source>
</evidence>
<dbReference type="AlphaFoldDB" id="A0A179D8N6"/>
<comment type="cofactor">
    <cofactor evidence="2">
        <name>a divalent metal cation</name>
        <dbReference type="ChEBI" id="CHEBI:60240"/>
    </cofactor>
</comment>
<dbReference type="NCBIfam" id="TIGR00040">
    <property type="entry name" value="yfcE"/>
    <property type="match status" value="1"/>
</dbReference>
<keyword evidence="2" id="KW-0479">Metal-binding</keyword>
<gene>
    <name evidence="4" type="ORF">TDIS_0320</name>
</gene>
<feature type="domain" description="Calcineurin-like phosphoesterase" evidence="3">
    <location>
        <begin position="1"/>
        <end position="154"/>
    </location>
</feature>
<keyword evidence="5" id="KW-1185">Reference proteome</keyword>
<dbReference type="GO" id="GO:0046872">
    <property type="term" value="F:metal ion binding"/>
    <property type="evidence" value="ECO:0007669"/>
    <property type="project" value="UniProtKB-KW"/>
</dbReference>
<dbReference type="SUPFAM" id="SSF56300">
    <property type="entry name" value="Metallo-dependent phosphatases"/>
    <property type="match status" value="1"/>
</dbReference>
<protein>
    <recommendedName>
        <fullName evidence="2">Phosphoesterase</fullName>
        <ecNumber evidence="2">3.1.4.-</ecNumber>
    </recommendedName>
</protein>
<evidence type="ECO:0000256" key="2">
    <source>
        <dbReference type="RuleBase" id="RU362039"/>
    </source>
</evidence>
<name>A0A179D8N6_9BACT</name>
<dbReference type="STRING" id="999894.TDIS_0320"/>
<dbReference type="PANTHER" id="PTHR43165:SF1">
    <property type="entry name" value="PHOSPHODIESTERASE MJ0936"/>
    <property type="match status" value="1"/>
</dbReference>
<dbReference type="EC" id="3.1.4.-" evidence="2"/>
<dbReference type="OrthoDB" id="9785951at2"/>
<comment type="similarity">
    <text evidence="1 2">Belongs to the metallophosphoesterase superfamily. YfcE family.</text>
</comment>
<dbReference type="PANTHER" id="PTHR43165">
    <property type="entry name" value="METALLOPHOSPHOESTERASE"/>
    <property type="match status" value="1"/>
</dbReference>
<dbReference type="PATRIC" id="fig|999894.6.peg.321"/>
<dbReference type="InterPro" id="IPR000979">
    <property type="entry name" value="Phosphodiesterase_MJ0936/Vps29"/>
</dbReference>
<dbReference type="Gene3D" id="3.60.21.10">
    <property type="match status" value="1"/>
</dbReference>
<sequence length="162" mass="17681">MKFAIVSDSHDHIPHLRTAIGKAREAGAKILFHCGDLISPFMIPVLAEFPGSVHLILGNNRGDPHLLEKQVARFENVHFHGEFAFLEVAGLAIAMVHYPDLARGFAATGDYDLVLCGHTHVYKVLKHGRATLINPGELLGKEGPPTLALYDTETGEVEKVTL</sequence>
<organism evidence="4 5">
    <name type="scientific">Thermosulfurimonas dismutans</name>
    <dbReference type="NCBI Taxonomy" id="999894"/>
    <lineage>
        <taxon>Bacteria</taxon>
        <taxon>Pseudomonadati</taxon>
        <taxon>Thermodesulfobacteriota</taxon>
        <taxon>Thermodesulfobacteria</taxon>
        <taxon>Thermodesulfobacteriales</taxon>
        <taxon>Thermodesulfobacteriaceae</taxon>
        <taxon>Thermosulfurimonas</taxon>
    </lineage>
</organism>
<dbReference type="InterPro" id="IPR029052">
    <property type="entry name" value="Metallo-depent_PP-like"/>
</dbReference>
<dbReference type="GO" id="GO:0016787">
    <property type="term" value="F:hydrolase activity"/>
    <property type="evidence" value="ECO:0007669"/>
    <property type="project" value="UniProtKB-UniRule"/>
</dbReference>
<evidence type="ECO:0000313" key="4">
    <source>
        <dbReference type="EMBL" id="OAQ21802.1"/>
    </source>
</evidence>
<comment type="caution">
    <text evidence="4">The sequence shown here is derived from an EMBL/GenBank/DDBJ whole genome shotgun (WGS) entry which is preliminary data.</text>
</comment>
<dbReference type="InterPro" id="IPR053193">
    <property type="entry name" value="MetalloPDE_YfcE-like"/>
</dbReference>
<accession>A0A179D8N6</accession>
<dbReference type="Proteomes" id="UP000078390">
    <property type="component" value="Unassembled WGS sequence"/>
</dbReference>
<proteinExistence type="inferred from homology"/>
<reference evidence="4 5" key="1">
    <citation type="submission" date="2016-04" db="EMBL/GenBank/DDBJ databases">
        <title>Genome analysis of Thermosulfurimonas dismutans, the first thermophilic sulfur-disproportionating bacterium of the phylum Thermodesulfobacteria.</title>
        <authorList>
            <person name="Mardanov A.V."/>
            <person name="Beletsky A.V."/>
            <person name="Kadnikov V.V."/>
            <person name="Slobodkin A.I."/>
            <person name="Ravin N.V."/>
        </authorList>
    </citation>
    <scope>NUCLEOTIDE SEQUENCE [LARGE SCALE GENOMIC DNA]</scope>
    <source>
        <strain evidence="4 5">S95</strain>
    </source>
</reference>
<dbReference type="InterPro" id="IPR024654">
    <property type="entry name" value="Calcineurin-like_PHP_lpxH"/>
</dbReference>
<evidence type="ECO:0000256" key="1">
    <source>
        <dbReference type="ARBA" id="ARBA00008950"/>
    </source>
</evidence>
<dbReference type="RefSeq" id="WP_068668590.1">
    <property type="nucleotide sequence ID" value="NZ_LWLG01000001.1"/>
</dbReference>
<dbReference type="Pfam" id="PF12850">
    <property type="entry name" value="Metallophos_2"/>
    <property type="match status" value="1"/>
</dbReference>